<dbReference type="EMBL" id="BAND01000011">
    <property type="protein sequence ID" value="GAJ27966.1"/>
    <property type="molecule type" value="Genomic_DNA"/>
</dbReference>
<accession>A0A023D2C1</accession>
<evidence type="ECO:0000313" key="2">
    <source>
        <dbReference type="Proteomes" id="UP000019760"/>
    </source>
</evidence>
<keyword evidence="2" id="KW-1185">Reference proteome</keyword>
<dbReference type="AlphaFoldDB" id="A0A023D2C1"/>
<dbReference type="Proteomes" id="UP000019760">
    <property type="component" value="Unassembled WGS sequence"/>
</dbReference>
<organism evidence="1 2">
    <name type="scientific">Acidomonas methanolica NBRC 104435</name>
    <dbReference type="NCBI Taxonomy" id="1231351"/>
    <lineage>
        <taxon>Bacteria</taxon>
        <taxon>Pseudomonadati</taxon>
        <taxon>Pseudomonadota</taxon>
        <taxon>Alphaproteobacteria</taxon>
        <taxon>Acetobacterales</taxon>
        <taxon>Acetobacteraceae</taxon>
        <taxon>Acidomonas</taxon>
    </lineage>
</organism>
<reference evidence="1 2" key="2">
    <citation type="journal article" date="2014" name="FEMS Microbiol. Lett.">
        <title>Draft genomic DNA sequence of the facultatively methylotrophic bacterium Acidomonas methanolica type strain MB58.</title>
        <authorList>
            <person name="Higashiura N."/>
            <person name="Hadano H."/>
            <person name="Hirakawa H."/>
            <person name="Matsutani M."/>
            <person name="Takabe S."/>
            <person name="Matsushita K."/>
            <person name="Azuma Y."/>
        </authorList>
    </citation>
    <scope>NUCLEOTIDE SEQUENCE [LARGE SCALE GENOMIC DNA]</scope>
    <source>
        <strain evidence="1 2">MB58</strain>
    </source>
</reference>
<gene>
    <name evidence="1" type="ORF">Amme_011_066</name>
</gene>
<sequence length="117" mass="12507">MRISDIMRSYVTIMPLIVLALGLLGASPEETAADHNEARAGVHVAMAESPLVVTSDSMQYCHDLDSRVMKALATYKPASASTPDVRELEAQGVALCQAGHLLPGIARLRNALSIVKH</sequence>
<protein>
    <submittedName>
        <fullName evidence="1">Uncharacterized protein</fullName>
    </submittedName>
</protein>
<proteinExistence type="predicted"/>
<name>A0A023D2C1_ACIMT</name>
<reference evidence="2" key="1">
    <citation type="journal article" date="2014" name="FEMS Microbiol. Lett.">
        <title>Draft Genomic DNA Sequence of the Facultatively Methylotrophic Bacterium Acidomonas methanolica type strain MB58.</title>
        <authorList>
            <person name="Higashiura N."/>
            <person name="Hadano H."/>
            <person name="Hirakawa H."/>
            <person name="Matsutani M."/>
            <person name="Takabe S."/>
            <person name="Matsushita K."/>
            <person name="Azuma Y."/>
        </authorList>
    </citation>
    <scope>NUCLEOTIDE SEQUENCE [LARGE SCALE GENOMIC DNA]</scope>
    <source>
        <strain evidence="2">MB58</strain>
    </source>
</reference>
<comment type="caution">
    <text evidence="1">The sequence shown here is derived from an EMBL/GenBank/DDBJ whole genome shotgun (WGS) entry which is preliminary data.</text>
</comment>
<evidence type="ECO:0000313" key="1">
    <source>
        <dbReference type="EMBL" id="GAJ27966.1"/>
    </source>
</evidence>